<dbReference type="EMBL" id="BAAAMJ010000029">
    <property type="protein sequence ID" value="GAA1916999.1"/>
    <property type="molecule type" value="Genomic_DNA"/>
</dbReference>
<protein>
    <recommendedName>
        <fullName evidence="3">Ornithine cyclodeaminase</fullName>
    </recommendedName>
</protein>
<keyword evidence="2" id="KW-1185">Reference proteome</keyword>
<dbReference type="SUPFAM" id="SSF51735">
    <property type="entry name" value="NAD(P)-binding Rossmann-fold domains"/>
    <property type="match status" value="1"/>
</dbReference>
<evidence type="ECO:0008006" key="3">
    <source>
        <dbReference type="Google" id="ProtNLM"/>
    </source>
</evidence>
<dbReference type="Gene3D" id="3.30.1780.10">
    <property type="entry name" value="ornithine cyclodeaminase, domain 1"/>
    <property type="match status" value="1"/>
</dbReference>
<proteinExistence type="predicted"/>
<dbReference type="InterPro" id="IPR036291">
    <property type="entry name" value="NAD(P)-bd_dom_sf"/>
</dbReference>
<sequence length="295" mass="31311">MSGPILRLGTDELLTVVRKLDLLEVVVEQLLRHRDAPGNTLPKDAYGPAGEHVVFRDERTGTRCAVPAAGLRACRTAALTALAARQLLVPGVVTASVIGSGPVADLLIPVIVRHVPDVSHITLCPVGGPVADSVQPMLAEELEQAGIGLSVTPRMEEAVFGASLIALSGADPAGLRSGHVASGAVVVNASGQDLPEGLLHGVRRVFVDDLERLRSAGERRFVRVHHAEAGIHPSEQRGRVDSDLRQILRGERPGRTGLDHILLVELLGTDALDRTLAQRIHRTALLHGLGTFRPS</sequence>
<dbReference type="Proteomes" id="UP001501303">
    <property type="component" value="Unassembled WGS sequence"/>
</dbReference>
<organism evidence="1 2">
    <name type="scientific">Streptomyces sodiiphilus</name>
    <dbReference type="NCBI Taxonomy" id="226217"/>
    <lineage>
        <taxon>Bacteria</taxon>
        <taxon>Bacillati</taxon>
        <taxon>Actinomycetota</taxon>
        <taxon>Actinomycetes</taxon>
        <taxon>Kitasatosporales</taxon>
        <taxon>Streptomycetaceae</taxon>
        <taxon>Streptomyces</taxon>
    </lineage>
</organism>
<evidence type="ECO:0000313" key="2">
    <source>
        <dbReference type="Proteomes" id="UP001501303"/>
    </source>
</evidence>
<dbReference type="InterPro" id="IPR023401">
    <property type="entry name" value="ODC_N"/>
</dbReference>
<dbReference type="RefSeq" id="WP_344262047.1">
    <property type="nucleotide sequence ID" value="NZ_BAAAMJ010000029.1"/>
</dbReference>
<dbReference type="Gene3D" id="3.40.50.720">
    <property type="entry name" value="NAD(P)-binding Rossmann-like Domain"/>
    <property type="match status" value="1"/>
</dbReference>
<evidence type="ECO:0000313" key="1">
    <source>
        <dbReference type="EMBL" id="GAA1916999.1"/>
    </source>
</evidence>
<comment type="caution">
    <text evidence="1">The sequence shown here is derived from an EMBL/GenBank/DDBJ whole genome shotgun (WGS) entry which is preliminary data.</text>
</comment>
<gene>
    <name evidence="1" type="ORF">GCM10009716_27660</name>
</gene>
<accession>A0ABN2PBP5</accession>
<name>A0ABN2PBP5_9ACTN</name>
<dbReference type="Pfam" id="PF02423">
    <property type="entry name" value="OCD_Mu_crystall"/>
    <property type="match status" value="1"/>
</dbReference>
<reference evidence="1 2" key="1">
    <citation type="journal article" date="2019" name="Int. J. Syst. Evol. Microbiol.">
        <title>The Global Catalogue of Microorganisms (GCM) 10K type strain sequencing project: providing services to taxonomists for standard genome sequencing and annotation.</title>
        <authorList>
            <consortium name="The Broad Institute Genomics Platform"/>
            <consortium name="The Broad Institute Genome Sequencing Center for Infectious Disease"/>
            <person name="Wu L."/>
            <person name="Ma J."/>
        </authorList>
    </citation>
    <scope>NUCLEOTIDE SEQUENCE [LARGE SCALE GENOMIC DNA]</scope>
    <source>
        <strain evidence="1 2">JCM 13581</strain>
    </source>
</reference>
<dbReference type="InterPro" id="IPR003462">
    <property type="entry name" value="ODC_Mu_crystall"/>
</dbReference>